<feature type="transmembrane region" description="Helical" evidence="1">
    <location>
        <begin position="336"/>
        <end position="355"/>
    </location>
</feature>
<dbReference type="EMBL" id="UINC01022561">
    <property type="protein sequence ID" value="SVA92442.1"/>
    <property type="molecule type" value="Genomic_DNA"/>
</dbReference>
<feature type="transmembrane region" description="Helical" evidence="1">
    <location>
        <begin position="182"/>
        <end position="198"/>
    </location>
</feature>
<feature type="transmembrane region" description="Helical" evidence="1">
    <location>
        <begin position="298"/>
        <end position="324"/>
    </location>
</feature>
<feature type="transmembrane region" description="Helical" evidence="1">
    <location>
        <begin position="264"/>
        <end position="286"/>
    </location>
</feature>
<feature type="transmembrane region" description="Helical" evidence="1">
    <location>
        <begin position="148"/>
        <end position="170"/>
    </location>
</feature>
<protein>
    <recommendedName>
        <fullName evidence="2">DUF5671 domain-containing protein</fullName>
    </recommendedName>
</protein>
<evidence type="ECO:0000256" key="1">
    <source>
        <dbReference type="SAM" id="Phobius"/>
    </source>
</evidence>
<feature type="transmembrane region" description="Helical" evidence="1">
    <location>
        <begin position="422"/>
        <end position="439"/>
    </location>
</feature>
<name>A0A381ZUB7_9ZZZZ</name>
<feature type="transmembrane region" description="Helical" evidence="1">
    <location>
        <begin position="497"/>
        <end position="518"/>
    </location>
</feature>
<dbReference type="Pfam" id="PF18920">
    <property type="entry name" value="DUF5671"/>
    <property type="match status" value="3"/>
</dbReference>
<feature type="transmembrane region" description="Helical" evidence="1">
    <location>
        <begin position="32"/>
        <end position="53"/>
    </location>
</feature>
<feature type="transmembrane region" description="Helical" evidence="1">
    <location>
        <begin position="460"/>
        <end position="485"/>
    </location>
</feature>
<feature type="transmembrane region" description="Helical" evidence="1">
    <location>
        <begin position="110"/>
        <end position="128"/>
    </location>
</feature>
<feature type="domain" description="DUF5671" evidence="2">
    <location>
        <begin position="68"/>
        <end position="176"/>
    </location>
</feature>
<dbReference type="InterPro" id="IPR043728">
    <property type="entry name" value="DUF5671"/>
</dbReference>
<feature type="domain" description="DUF5671" evidence="2">
    <location>
        <begin position="218"/>
        <end position="337"/>
    </location>
</feature>
<evidence type="ECO:0000259" key="2">
    <source>
        <dbReference type="Pfam" id="PF18920"/>
    </source>
</evidence>
<evidence type="ECO:0000313" key="3">
    <source>
        <dbReference type="EMBL" id="SVA92442.1"/>
    </source>
</evidence>
<feature type="domain" description="DUF5671" evidence="2">
    <location>
        <begin position="378"/>
        <end position="511"/>
    </location>
</feature>
<reference evidence="3" key="1">
    <citation type="submission" date="2018-05" db="EMBL/GenBank/DDBJ databases">
        <authorList>
            <person name="Lanie J.A."/>
            <person name="Ng W.-L."/>
            <person name="Kazmierczak K.M."/>
            <person name="Andrzejewski T.M."/>
            <person name="Davidsen T.M."/>
            <person name="Wayne K.J."/>
            <person name="Tettelin H."/>
            <person name="Glass J.I."/>
            <person name="Rusch D."/>
            <person name="Podicherti R."/>
            <person name="Tsui H.-C.T."/>
            <person name="Winkler M.E."/>
        </authorList>
    </citation>
    <scope>NUCLEOTIDE SEQUENCE</scope>
</reference>
<feature type="transmembrane region" description="Helical" evidence="1">
    <location>
        <begin position="219"/>
        <end position="244"/>
    </location>
</feature>
<feature type="transmembrane region" description="Helical" evidence="1">
    <location>
        <begin position="376"/>
        <end position="402"/>
    </location>
</feature>
<keyword evidence="1" id="KW-0472">Membrane</keyword>
<feature type="transmembrane region" description="Helical" evidence="1">
    <location>
        <begin position="69"/>
        <end position="98"/>
    </location>
</feature>
<gene>
    <name evidence="3" type="ORF">METZ01_LOCUS145296</name>
</gene>
<dbReference type="AlphaFoldDB" id="A0A381ZUB7"/>
<keyword evidence="1" id="KW-1133">Transmembrane helix</keyword>
<organism evidence="3">
    <name type="scientific">marine metagenome</name>
    <dbReference type="NCBI Taxonomy" id="408172"/>
    <lineage>
        <taxon>unclassified sequences</taxon>
        <taxon>metagenomes</taxon>
        <taxon>ecological metagenomes</taxon>
    </lineage>
</organism>
<accession>A0A381ZUB7</accession>
<keyword evidence="1" id="KW-0812">Transmembrane</keyword>
<proteinExistence type="predicted"/>
<sequence>MGIGKLANCNFQLIALRNRKSLTNPMTEAVDVLIFFPLVILINLCIYQLIAFIKGSNSGQSLADPVKRLYFYIISGVGLSMLVNGLEQSSIHLIGFFVSSSLLETSPERAALGISLLVIGGPLWILYWKKINRAVLKNSEEITSGIRIAYFLLCLSVSFAISISCISDIISETFQASSFNWPKIPTLIIWSVVWGYHLKVLLQAKPSARGNSQSLRNTFVYSFSFVGLFVLASSLSSLVYVAILNVIQNTVDNGIILISNGSLGSLRLTVSLLLGFAAWSVHWLILRNKLSEQEYEPFYLYLVYIVTVVCCMVSSTMLLMTLFGKVFQIVEMDGRQFVFISSISTLSIGAAILLYHTKYVPKKYQMTDLLKKPNAALIFSLAFLGLGFLSSGFSVLMHSVLISLLQLTWTDLVQPGDFWKDPLSIGVSLAIVGCLVWYISWSRLAIQTANFNEKVTYARIYFMVVIGISIIFTAGAMASILFILVKDSLANDLGFHTIEFLITPLSIGTVLGIVIIYHRQIFDRIRPKSEPIIQQQLQGPQTARKSVTIFSRVDNRELIKTLEDRLGYDAEEIIWTAESNFDGTGIKADIDDLYNSIISLEASNILLIQAGEEYRIYTYKRNSLEG</sequence>